<accession>A0AA94EI99</accession>
<organism evidence="2 3">
    <name type="scientific">Pseudomonas koreensis</name>
    <dbReference type="NCBI Taxonomy" id="198620"/>
    <lineage>
        <taxon>Bacteria</taxon>
        <taxon>Pseudomonadati</taxon>
        <taxon>Pseudomonadota</taxon>
        <taxon>Gammaproteobacteria</taxon>
        <taxon>Pseudomonadales</taxon>
        <taxon>Pseudomonadaceae</taxon>
        <taxon>Pseudomonas</taxon>
    </lineage>
</organism>
<sequence length="78" mass="9024">MSEFDVADDVVKSFIADTEACLILDVIKEAEAVLELDLTEEQIRDFLLKEMGCSYCYWHEWQDGGAWLKHVLVTLRQT</sequence>
<feature type="domain" description="CdiI immunity protein" evidence="1">
    <location>
        <begin position="3"/>
        <end position="71"/>
    </location>
</feature>
<reference evidence="2 3" key="1">
    <citation type="submission" date="2016-10" db="EMBL/GenBank/DDBJ databases">
        <title>Search of new enzymes for the oxidation of sulfur compounds.</title>
        <authorList>
            <person name="Novo A."/>
            <person name="Moreira I.S."/>
            <person name="Castro P.M."/>
        </authorList>
    </citation>
    <scope>NUCLEOTIDE SEQUENCE [LARGE SCALE GENOMIC DNA]</scope>
    <source>
        <strain evidence="2 3">A9</strain>
    </source>
</reference>
<protein>
    <recommendedName>
        <fullName evidence="1">CdiI immunity protein domain-containing protein</fullName>
    </recommendedName>
</protein>
<evidence type="ECO:0000313" key="3">
    <source>
        <dbReference type="Proteomes" id="UP000288002"/>
    </source>
</evidence>
<evidence type="ECO:0000313" key="2">
    <source>
        <dbReference type="EMBL" id="RVD74333.1"/>
    </source>
</evidence>
<dbReference type="InterPro" id="IPR041129">
    <property type="entry name" value="CdiI_2"/>
</dbReference>
<evidence type="ECO:0000259" key="1">
    <source>
        <dbReference type="Pfam" id="PF18593"/>
    </source>
</evidence>
<comment type="caution">
    <text evidence="2">The sequence shown here is derived from an EMBL/GenBank/DDBJ whole genome shotgun (WGS) entry which is preliminary data.</text>
</comment>
<gene>
    <name evidence="2" type="ORF">A9HBioS_5784</name>
</gene>
<name>A0AA94EI99_9PSED</name>
<proteinExistence type="predicted"/>
<dbReference type="EMBL" id="MKWS01000042">
    <property type="protein sequence ID" value="RVD74333.1"/>
    <property type="molecule type" value="Genomic_DNA"/>
</dbReference>
<dbReference type="AlphaFoldDB" id="A0AA94EI99"/>
<dbReference type="Pfam" id="PF18593">
    <property type="entry name" value="CdiI_2"/>
    <property type="match status" value="1"/>
</dbReference>
<dbReference type="Proteomes" id="UP000288002">
    <property type="component" value="Unassembled WGS sequence"/>
</dbReference>